<name>A0A395RYE2_FUSSP</name>
<dbReference type="AlphaFoldDB" id="A0A395RYE2"/>
<protein>
    <submittedName>
        <fullName evidence="1">Uncharacterized protein</fullName>
    </submittedName>
</protein>
<sequence>MGFDWLFKSVKQRGTTWRSENFEKPEHRCIKEFFLLKDAKIEGNAESTEEARIRESSKGLSLPQMLAHPHIQPAANGKRKAGTNATIENFCIRRSKRVKSSDEE</sequence>
<reference evidence="1 2" key="1">
    <citation type="journal article" date="2018" name="PLoS Pathog.">
        <title>Evolution of structural diversity of trichothecenes, a family of toxins produced by plant pathogenic and entomopathogenic fungi.</title>
        <authorList>
            <person name="Proctor R.H."/>
            <person name="McCormick S.P."/>
            <person name="Kim H.S."/>
            <person name="Cardoza R.E."/>
            <person name="Stanley A.M."/>
            <person name="Lindo L."/>
            <person name="Kelly A."/>
            <person name="Brown D.W."/>
            <person name="Lee T."/>
            <person name="Vaughan M.M."/>
            <person name="Alexander N.J."/>
            <person name="Busman M."/>
            <person name="Gutierrez S."/>
        </authorList>
    </citation>
    <scope>NUCLEOTIDE SEQUENCE [LARGE SCALE GENOMIC DNA]</scope>
    <source>
        <strain evidence="1 2">NRRL 3299</strain>
    </source>
</reference>
<dbReference type="EMBL" id="PXOF01000107">
    <property type="protein sequence ID" value="RGP65054.1"/>
    <property type="molecule type" value="Genomic_DNA"/>
</dbReference>
<evidence type="ECO:0000313" key="2">
    <source>
        <dbReference type="Proteomes" id="UP000266152"/>
    </source>
</evidence>
<gene>
    <name evidence="1" type="ORF">FSPOR_7444</name>
</gene>
<comment type="caution">
    <text evidence="1">The sequence shown here is derived from an EMBL/GenBank/DDBJ whole genome shotgun (WGS) entry which is preliminary data.</text>
</comment>
<organism evidence="1 2">
    <name type="scientific">Fusarium sporotrichioides</name>
    <dbReference type="NCBI Taxonomy" id="5514"/>
    <lineage>
        <taxon>Eukaryota</taxon>
        <taxon>Fungi</taxon>
        <taxon>Dikarya</taxon>
        <taxon>Ascomycota</taxon>
        <taxon>Pezizomycotina</taxon>
        <taxon>Sordariomycetes</taxon>
        <taxon>Hypocreomycetidae</taxon>
        <taxon>Hypocreales</taxon>
        <taxon>Nectriaceae</taxon>
        <taxon>Fusarium</taxon>
    </lineage>
</organism>
<proteinExistence type="predicted"/>
<accession>A0A395RYE2</accession>
<dbReference type="Proteomes" id="UP000266152">
    <property type="component" value="Unassembled WGS sequence"/>
</dbReference>
<keyword evidence="2" id="KW-1185">Reference proteome</keyword>
<evidence type="ECO:0000313" key="1">
    <source>
        <dbReference type="EMBL" id="RGP65054.1"/>
    </source>
</evidence>